<dbReference type="GO" id="GO:0007059">
    <property type="term" value="P:chromosome segregation"/>
    <property type="evidence" value="ECO:0007669"/>
    <property type="project" value="UniProtKB-ARBA"/>
</dbReference>
<dbReference type="Gene3D" id="3.30.70.1620">
    <property type="match status" value="1"/>
</dbReference>
<feature type="coiled-coil region" evidence="2">
    <location>
        <begin position="631"/>
        <end position="693"/>
    </location>
</feature>
<feature type="non-terminal residue" evidence="5">
    <location>
        <position position="1117"/>
    </location>
</feature>
<comment type="caution">
    <text evidence="5">The sequence shown here is derived from an EMBL/GenBank/DDBJ whole genome shotgun (WGS) entry which is preliminary data.</text>
</comment>
<dbReference type="InterPro" id="IPR036277">
    <property type="entry name" value="SMC_hinge_sf"/>
</dbReference>
<feature type="compositionally biased region" description="Low complexity" evidence="3">
    <location>
        <begin position="1005"/>
        <end position="1016"/>
    </location>
</feature>
<dbReference type="OrthoDB" id="431497at2759"/>
<dbReference type="Gene3D" id="1.20.1060.20">
    <property type="match status" value="1"/>
</dbReference>
<dbReference type="Proteomes" id="UP000187283">
    <property type="component" value="Unassembled WGS sequence"/>
</dbReference>
<dbReference type="SUPFAM" id="SSF52540">
    <property type="entry name" value="P-loop containing nucleoside triphosphate hydrolases"/>
    <property type="match status" value="1"/>
</dbReference>
<feature type="region of interest" description="Disordered" evidence="3">
    <location>
        <begin position="1000"/>
        <end position="1045"/>
    </location>
</feature>
<dbReference type="Gene3D" id="3.40.50.300">
    <property type="entry name" value="P-loop containing nucleotide triphosphate hydrolases"/>
    <property type="match status" value="2"/>
</dbReference>
<evidence type="ECO:0000259" key="4">
    <source>
        <dbReference type="SMART" id="SM00968"/>
    </source>
</evidence>
<dbReference type="GO" id="GO:0005524">
    <property type="term" value="F:ATP binding"/>
    <property type="evidence" value="ECO:0007669"/>
    <property type="project" value="InterPro"/>
</dbReference>
<dbReference type="AlphaFoldDB" id="A0A1R1X1M9"/>
<dbReference type="SUPFAM" id="SSF75553">
    <property type="entry name" value="Smc hinge domain"/>
    <property type="match status" value="1"/>
</dbReference>
<proteinExistence type="predicted"/>
<feature type="coiled-coil region" evidence="2">
    <location>
        <begin position="197"/>
        <end position="224"/>
    </location>
</feature>
<feature type="coiled-coil region" evidence="2">
    <location>
        <begin position="804"/>
        <end position="838"/>
    </location>
</feature>
<keyword evidence="1 2" id="KW-0175">Coiled coil</keyword>
<dbReference type="InterPro" id="IPR010935">
    <property type="entry name" value="SMC_hinge"/>
</dbReference>
<dbReference type="InterPro" id="IPR027417">
    <property type="entry name" value="P-loop_NTPase"/>
</dbReference>
<evidence type="ECO:0000256" key="1">
    <source>
        <dbReference type="ARBA" id="ARBA00023054"/>
    </source>
</evidence>
<dbReference type="GO" id="GO:0005694">
    <property type="term" value="C:chromosome"/>
    <property type="evidence" value="ECO:0007669"/>
    <property type="project" value="InterPro"/>
</dbReference>
<dbReference type="GO" id="GO:0016887">
    <property type="term" value="F:ATP hydrolysis activity"/>
    <property type="evidence" value="ECO:0007669"/>
    <property type="project" value="InterPro"/>
</dbReference>
<evidence type="ECO:0000313" key="6">
    <source>
        <dbReference type="Proteomes" id="UP000187283"/>
    </source>
</evidence>
<evidence type="ECO:0000313" key="5">
    <source>
        <dbReference type="EMBL" id="OMJ08521.1"/>
    </source>
</evidence>
<accession>A0A1R1X1M9</accession>
<feature type="domain" description="SMC hinge" evidence="4">
    <location>
        <begin position="466"/>
        <end position="578"/>
    </location>
</feature>
<dbReference type="InterPro" id="IPR003395">
    <property type="entry name" value="RecF/RecN/SMC_N"/>
</dbReference>
<gene>
    <name evidence="5" type="ORF">AYI70_g11494</name>
</gene>
<dbReference type="GO" id="GO:0051276">
    <property type="term" value="P:chromosome organization"/>
    <property type="evidence" value="ECO:0007669"/>
    <property type="project" value="InterPro"/>
</dbReference>
<dbReference type="Pfam" id="PF02463">
    <property type="entry name" value="SMC_N"/>
    <property type="match status" value="1"/>
</dbReference>
<dbReference type="Pfam" id="PF06470">
    <property type="entry name" value="SMC_hinge"/>
    <property type="match status" value="1"/>
</dbReference>
<sequence>MAQERATFFQEGAGAATMSAYVEIVFDNSDHRFPTGKEETIIRRTVGLKKDEYSLDKKSCTKLDIMNLLESAGFSRSNPYYIVPQGRITSLTHSKDSERLELLKEIAGTKVYDSKREESLKILNETNDKQEKIEEMLSSIDERLGELEQEQEDLRNFQELDRERRCLEYAIYSSEQSEISEQLEDTSEEYRQSVVQTAELEQALSEADRQLAELQKLKDSEKQKNDIIYAERKFVAQDLENSVSKKIKLEPLVSEIDKGFGGKKEISVIKKKLLKAKDQLKSTEGRLSESVKLLENSIALENAKKSKLNEIENKLQMLHRKAGRSEQFYSIEERNSWIEKRKNSLISKKVDLQNKFNEKMLELSEVQKTISNYILQEKKAVENIDSITDKTESTRNQSQELLVKRNDFSDKRKELWRNEARLEAESKDLKLKYQEAERKLLYSVDRSISSALQALPSIVEQLNLADKVYGPLYELFYIEEDYRVAAEAISGSSIFQVVVEDDEVASAIVTELQKQKLGRLTFMPLSRLSLISPRYPEADDAIPIINKLTFDEKFRLAILQVFGKSIICSTLEIAAGYAKSHSLTAVTLDGDRTDQSGVFSGGLTDSKKSRLELAFSYRESSESFKNSISQLDTTRAQIQEYSNEINSITSTIQSLNSTMAECEDDLLRAKADLNQVKREKARSQSELEILEKENSENTLSTQNIDTELESLEAELGSDMFSKLSNDEQREVHQLPQKINSIQQELIKVALERATHEANRNQLNNLITELLQPRVEQFLKSLESLSNTQGYRTPGFNKFNAVLEYEQAVEDEKSARVRLNELDSELEQYMDTLNSFTTSIDSIRAKKDSVQRQLNALLKGSETLLSRRQLLNQRLDECAANIRMLGVLPDEAFDKYIDAEHVSLMKKLKKVNDKLRDYGHVNKKAADQFISFSRQRDELTMRREELQKSYDSIIKLIKELDQRKDEAIERTFKLVAKGFSEVFEALVPNGTGRLIMQKSISGNTESNRSSSGAGNKKGAQKGGRKKGSSRNAGSDSEDGLGNARNKDSGVSGYVGVSIKVSFNSKEDEGLRMQQLSGGQKSVVALAFIFAIQRSDPAPFYLFDEIDANLDAVYRTSVA</sequence>
<organism evidence="5 6">
    <name type="scientific">Smittium culicis</name>
    <dbReference type="NCBI Taxonomy" id="133412"/>
    <lineage>
        <taxon>Eukaryota</taxon>
        <taxon>Fungi</taxon>
        <taxon>Fungi incertae sedis</taxon>
        <taxon>Zoopagomycota</taxon>
        <taxon>Kickxellomycotina</taxon>
        <taxon>Harpellomycetes</taxon>
        <taxon>Harpellales</taxon>
        <taxon>Legeriomycetaceae</taxon>
        <taxon>Smittium</taxon>
    </lineage>
</organism>
<feature type="coiled-coil region" evidence="2">
    <location>
        <begin position="942"/>
        <end position="969"/>
    </location>
</feature>
<feature type="coiled-coil region" evidence="2">
    <location>
        <begin position="123"/>
        <end position="160"/>
    </location>
</feature>
<name>A0A1R1X1M9_9FUNG</name>
<keyword evidence="6" id="KW-1185">Reference proteome</keyword>
<dbReference type="PANTHER" id="PTHR43977">
    <property type="entry name" value="STRUCTURAL MAINTENANCE OF CHROMOSOMES PROTEIN 3"/>
    <property type="match status" value="1"/>
</dbReference>
<reference evidence="5 6" key="1">
    <citation type="submission" date="2017-01" db="EMBL/GenBank/DDBJ databases">
        <authorList>
            <person name="Mah S.A."/>
            <person name="Swanson W.J."/>
            <person name="Moy G.W."/>
            <person name="Vacquier V.D."/>
        </authorList>
    </citation>
    <scope>NUCLEOTIDE SEQUENCE [LARGE SCALE GENOMIC DNA]</scope>
    <source>
        <strain evidence="5 6">GSMNP</strain>
    </source>
</reference>
<dbReference type="Gene3D" id="1.10.287.1490">
    <property type="match status" value="1"/>
</dbReference>
<dbReference type="SMART" id="SM00968">
    <property type="entry name" value="SMC_hinge"/>
    <property type="match status" value="1"/>
</dbReference>
<dbReference type="InterPro" id="IPR024704">
    <property type="entry name" value="SMC"/>
</dbReference>
<dbReference type="EMBL" id="LSSN01005772">
    <property type="protein sequence ID" value="OMJ08521.1"/>
    <property type="molecule type" value="Genomic_DNA"/>
</dbReference>
<feature type="compositionally biased region" description="Basic residues" evidence="3">
    <location>
        <begin position="1017"/>
        <end position="1027"/>
    </location>
</feature>
<evidence type="ECO:0000256" key="3">
    <source>
        <dbReference type="SAM" id="MobiDB-lite"/>
    </source>
</evidence>
<dbReference type="STRING" id="133412.A0A1R1X1M9"/>
<evidence type="ECO:0000256" key="2">
    <source>
        <dbReference type="SAM" id="Coils"/>
    </source>
</evidence>
<dbReference type="PIRSF" id="PIRSF005719">
    <property type="entry name" value="SMC"/>
    <property type="match status" value="1"/>
</dbReference>
<protein>
    <submittedName>
        <fullName evidence="5">Chromosome segregation protein sudA</fullName>
    </submittedName>
</protein>